<dbReference type="KEGG" id="psuu:Psuf_084480"/>
<reference evidence="3 4" key="2">
    <citation type="submission" date="2020-03" db="EMBL/GenBank/DDBJ databases">
        <authorList>
            <person name="Ichikawa N."/>
            <person name="Kimura A."/>
            <person name="Kitahashi Y."/>
            <person name="Uohara A."/>
        </authorList>
    </citation>
    <scope>NUCLEOTIDE SEQUENCE [LARGE SCALE GENOMIC DNA]</scope>
    <source>
        <strain evidence="3 4">NBRC 105367</strain>
    </source>
</reference>
<feature type="region of interest" description="Disordered" evidence="1">
    <location>
        <begin position="1"/>
        <end position="24"/>
    </location>
</feature>
<evidence type="ECO:0000256" key="1">
    <source>
        <dbReference type="SAM" id="MobiDB-lite"/>
    </source>
</evidence>
<sequence>MVDIEARGERATGSLDDYVSGPTAGPRATARALTKVDGASAVVLVEGLSDQIALETLAARQGRDLRARHVVILPVGGAHAVQRYLTRFSPARAGAGAAAGAGAGAGAGIRLAGLCDAGEEEIFRRGLAGAGLGSPATRAEMARLGFHVCVADLEDELIRALGVTNVEALLDANGDLGAFRTLQSQVAWRGRAPDAQLRRFFGSGSRRKLRYARLLVEAVALDRVPHPLDAVLAGL</sequence>
<feature type="domain" description="OLD protein-like TOPRIM" evidence="2">
    <location>
        <begin position="39"/>
        <end position="86"/>
    </location>
</feature>
<evidence type="ECO:0000259" key="2">
    <source>
        <dbReference type="Pfam" id="PF20469"/>
    </source>
</evidence>
<feature type="compositionally biased region" description="Basic and acidic residues" evidence="1">
    <location>
        <begin position="1"/>
        <end position="10"/>
    </location>
</feature>
<gene>
    <name evidence="3" type="ORF">Psuf_084480</name>
</gene>
<accession>A0A6F8YY88</accession>
<keyword evidence="4" id="KW-1185">Reference proteome</keyword>
<dbReference type="Pfam" id="PF20469">
    <property type="entry name" value="OLD-like_TOPRIM"/>
    <property type="match status" value="1"/>
</dbReference>
<protein>
    <recommendedName>
        <fullName evidence="2">OLD protein-like TOPRIM domain-containing protein</fullName>
    </recommendedName>
</protein>
<organism evidence="3 4">
    <name type="scientific">Phytohabitans suffuscus</name>
    <dbReference type="NCBI Taxonomy" id="624315"/>
    <lineage>
        <taxon>Bacteria</taxon>
        <taxon>Bacillati</taxon>
        <taxon>Actinomycetota</taxon>
        <taxon>Actinomycetes</taxon>
        <taxon>Micromonosporales</taxon>
        <taxon>Micromonosporaceae</taxon>
    </lineage>
</organism>
<reference evidence="3 4" key="1">
    <citation type="submission" date="2020-03" db="EMBL/GenBank/DDBJ databases">
        <title>Whole genome shotgun sequence of Phytohabitans suffuscus NBRC 105367.</title>
        <authorList>
            <person name="Komaki H."/>
            <person name="Tamura T."/>
        </authorList>
    </citation>
    <scope>NUCLEOTIDE SEQUENCE [LARGE SCALE GENOMIC DNA]</scope>
    <source>
        <strain evidence="3 4">NBRC 105367</strain>
    </source>
</reference>
<dbReference type="Proteomes" id="UP000503011">
    <property type="component" value="Chromosome"/>
</dbReference>
<dbReference type="InterPro" id="IPR034139">
    <property type="entry name" value="TOPRIM_OLD"/>
</dbReference>
<proteinExistence type="predicted"/>
<evidence type="ECO:0000313" key="4">
    <source>
        <dbReference type="Proteomes" id="UP000503011"/>
    </source>
</evidence>
<name>A0A6F8YY88_9ACTN</name>
<dbReference type="AlphaFoldDB" id="A0A6F8YY88"/>
<evidence type="ECO:0000313" key="3">
    <source>
        <dbReference type="EMBL" id="BCB91135.1"/>
    </source>
</evidence>
<dbReference type="EMBL" id="AP022871">
    <property type="protein sequence ID" value="BCB91135.1"/>
    <property type="molecule type" value="Genomic_DNA"/>
</dbReference>